<evidence type="ECO:0000313" key="2">
    <source>
        <dbReference type="Proteomes" id="UP000266861"/>
    </source>
</evidence>
<dbReference type="Proteomes" id="UP000266861">
    <property type="component" value="Unassembled WGS sequence"/>
</dbReference>
<keyword evidence="2" id="KW-1185">Reference proteome</keyword>
<dbReference type="AlphaFoldDB" id="A0A397IRK1"/>
<dbReference type="OrthoDB" id="2413479at2759"/>
<protein>
    <submittedName>
        <fullName evidence="1">Uncharacterized protein</fullName>
    </submittedName>
</protein>
<accession>A0A397IRK1</accession>
<dbReference type="EMBL" id="PQFF01000177">
    <property type="protein sequence ID" value="RHZ76928.1"/>
    <property type="molecule type" value="Genomic_DNA"/>
</dbReference>
<proteinExistence type="predicted"/>
<gene>
    <name evidence="1" type="ORF">Glove_187g62</name>
</gene>
<sequence length="354" mass="42214">MSFKNQKIQLLSAGNLIPELYYSLYAINWWFFTNKKNHDDEKQICIPIRLNMKVQIELNKTKFIVRIVSTEDNIKPGYICESDNTSRIYLTASEAINETYNQFFNTGTRYSGPSILGFDNENIIQELLFDVLFYPFKITIDKLSILVIKLNFSNNNIVEYQSCFMYKYQGKQSLYVQKIKNKKYYIEIFQNKEKIISCNDISPSEVWKKMGILRNYDGNTLFGMEHLINSKKYKELPICSINEWDNIKTMNRVFEQHLKKKIAISSLNWMQFFITWKKQKSNIIELITHLKSLYPSSYEFTDRELCAWRKMMKSPKFWTYNVNFNNDNYILSYLFDMNLLDGIDNKETDLKIEN</sequence>
<organism evidence="1 2">
    <name type="scientific">Diversispora epigaea</name>
    <dbReference type="NCBI Taxonomy" id="1348612"/>
    <lineage>
        <taxon>Eukaryota</taxon>
        <taxon>Fungi</taxon>
        <taxon>Fungi incertae sedis</taxon>
        <taxon>Mucoromycota</taxon>
        <taxon>Glomeromycotina</taxon>
        <taxon>Glomeromycetes</taxon>
        <taxon>Diversisporales</taxon>
        <taxon>Diversisporaceae</taxon>
        <taxon>Diversispora</taxon>
    </lineage>
</organism>
<name>A0A397IRK1_9GLOM</name>
<comment type="caution">
    <text evidence="1">The sequence shown here is derived from an EMBL/GenBank/DDBJ whole genome shotgun (WGS) entry which is preliminary data.</text>
</comment>
<reference evidence="1 2" key="1">
    <citation type="submission" date="2018-08" db="EMBL/GenBank/DDBJ databases">
        <title>Genome and evolution of the arbuscular mycorrhizal fungus Diversispora epigaea (formerly Glomus versiforme) and its bacterial endosymbionts.</title>
        <authorList>
            <person name="Sun X."/>
            <person name="Fei Z."/>
            <person name="Harrison M."/>
        </authorList>
    </citation>
    <scope>NUCLEOTIDE SEQUENCE [LARGE SCALE GENOMIC DNA]</scope>
    <source>
        <strain evidence="1 2">IT104</strain>
    </source>
</reference>
<evidence type="ECO:0000313" key="1">
    <source>
        <dbReference type="EMBL" id="RHZ76928.1"/>
    </source>
</evidence>